<feature type="compositionally biased region" description="Low complexity" evidence="2">
    <location>
        <begin position="216"/>
        <end position="231"/>
    </location>
</feature>
<organism evidence="4 5">
    <name type="scientific">Tilletiopsis washingtonensis</name>
    <dbReference type="NCBI Taxonomy" id="58919"/>
    <lineage>
        <taxon>Eukaryota</taxon>
        <taxon>Fungi</taxon>
        <taxon>Dikarya</taxon>
        <taxon>Basidiomycota</taxon>
        <taxon>Ustilaginomycotina</taxon>
        <taxon>Exobasidiomycetes</taxon>
        <taxon>Entylomatales</taxon>
        <taxon>Entylomatales incertae sedis</taxon>
        <taxon>Tilletiopsis</taxon>
    </lineage>
</organism>
<dbReference type="PROSITE" id="PS50157">
    <property type="entry name" value="ZINC_FINGER_C2H2_2"/>
    <property type="match status" value="2"/>
</dbReference>
<feature type="compositionally biased region" description="Basic and acidic residues" evidence="2">
    <location>
        <begin position="819"/>
        <end position="828"/>
    </location>
</feature>
<name>A0A316Z7L0_9BASI</name>
<feature type="compositionally biased region" description="Polar residues" evidence="2">
    <location>
        <begin position="401"/>
        <end position="413"/>
    </location>
</feature>
<feature type="compositionally biased region" description="Low complexity" evidence="2">
    <location>
        <begin position="1"/>
        <end position="22"/>
    </location>
</feature>
<feature type="region of interest" description="Disordered" evidence="2">
    <location>
        <begin position="1"/>
        <end position="37"/>
    </location>
</feature>
<dbReference type="Proteomes" id="UP000245946">
    <property type="component" value="Unassembled WGS sequence"/>
</dbReference>
<evidence type="ECO:0000256" key="2">
    <source>
        <dbReference type="SAM" id="MobiDB-lite"/>
    </source>
</evidence>
<protein>
    <recommendedName>
        <fullName evidence="3">C2H2-type domain-containing protein</fullName>
    </recommendedName>
</protein>
<feature type="compositionally biased region" description="Low complexity" evidence="2">
    <location>
        <begin position="70"/>
        <end position="83"/>
    </location>
</feature>
<keyword evidence="1" id="KW-0479">Metal-binding</keyword>
<feature type="region of interest" description="Disordered" evidence="2">
    <location>
        <begin position="244"/>
        <end position="276"/>
    </location>
</feature>
<feature type="region of interest" description="Disordered" evidence="2">
    <location>
        <begin position="447"/>
        <end position="541"/>
    </location>
</feature>
<evidence type="ECO:0000313" key="4">
    <source>
        <dbReference type="EMBL" id="PWN96932.1"/>
    </source>
</evidence>
<feature type="region of interest" description="Disordered" evidence="2">
    <location>
        <begin position="568"/>
        <end position="652"/>
    </location>
</feature>
<keyword evidence="1" id="KW-0863">Zinc-finger</keyword>
<reference evidence="4 5" key="1">
    <citation type="journal article" date="2018" name="Mol. Biol. Evol.">
        <title>Broad Genomic Sampling Reveals a Smut Pathogenic Ancestry of the Fungal Clade Ustilaginomycotina.</title>
        <authorList>
            <person name="Kijpornyongpan T."/>
            <person name="Mondo S.J."/>
            <person name="Barry K."/>
            <person name="Sandor L."/>
            <person name="Lee J."/>
            <person name="Lipzen A."/>
            <person name="Pangilinan J."/>
            <person name="LaButti K."/>
            <person name="Hainaut M."/>
            <person name="Henrissat B."/>
            <person name="Grigoriev I.V."/>
            <person name="Spatafora J.W."/>
            <person name="Aime M.C."/>
        </authorList>
    </citation>
    <scope>NUCLEOTIDE SEQUENCE [LARGE SCALE GENOMIC DNA]</scope>
    <source>
        <strain evidence="4 5">MCA 4186</strain>
    </source>
</reference>
<dbReference type="STRING" id="58919.A0A316Z7L0"/>
<feature type="compositionally biased region" description="Low complexity" evidence="2">
    <location>
        <begin position="447"/>
        <end position="468"/>
    </location>
</feature>
<feature type="compositionally biased region" description="Low complexity" evidence="2">
    <location>
        <begin position="169"/>
        <end position="179"/>
    </location>
</feature>
<feature type="domain" description="C2H2-type" evidence="3">
    <location>
        <begin position="946"/>
        <end position="982"/>
    </location>
</feature>
<accession>A0A316Z7L0</accession>
<dbReference type="Gene3D" id="3.30.160.60">
    <property type="entry name" value="Classic Zinc Finger"/>
    <property type="match status" value="1"/>
</dbReference>
<feature type="compositionally biased region" description="Polar residues" evidence="2">
    <location>
        <begin position="569"/>
        <end position="585"/>
    </location>
</feature>
<feature type="region of interest" description="Disordered" evidence="2">
    <location>
        <begin position="332"/>
        <end position="420"/>
    </location>
</feature>
<sequence>MSQAPVASQPASASALGPSLGSGSSGGSGSSSALGMPPFSGAGQDFVLFDDAFPGASLPMPAQTPGGELGTTWGSSSSGSSLLAPAGVPVTSGAASSAQPSMAARPAFDSNPSFMQYRGAPAGLGPADSPFSSPASRPEDDFGTSPGSGSGSTVDPRSGMPSKKRARGAHAYSSSWAGSAGKGGVPGLGGVQRDRVASQGSAPGGPGDSPLWVSDNSLSPPSGSLGAPLNSLSLGDGSGGADVSFESLFPNYPHQQHLGGSDNDEQQQRAHAQAQAQAQALLALSLGASGPSATAPMPTNMPNMSGFGGAPLGRAGSLPNAERVRQQVRSDLAGVDPRALKGPLRNIQQGQNGGGFPLNNQQPAFSGAPDFNAVQQMQSFGPSRGDADQQRPNAPRRRSGSLDSSMFPSQTDLFSGMGAWQGGAPMESSMSWDGGLMNYLASFNQPQFQQQQQMPPQQQQHQQMMPNQQLPPPQQAQQQPAQNGKGQAKAAQKAARGRPPAAGRGRGRGGRPEANGRPGMTRDRSGLTVSPHETLLEYEPPSGNMFSLFQTSAPTPVPGLADSLARATALQQQRFQGNTESVSTPTGPPAPQRAPLDRNETARPSVSQREAMERATTASSTNGPSREGSAGSGPSLFSPPETFGTPSSDDEDEAMFRPAAKAHAEAKAAAAAAAAAGGQMMPGFSAHFPFPAQRIAPGPRFGDVSSSSSESEGEGPMRGRHSGSGQGMFPRQQGMGGYGYMAGSQESGLSVAAASLPGALAAAGHAGAQAARSRSASSAQDDDGSVSPSIRSSAQALPGYRRELAGLPAHGPPVQPDLSDPRQRERSRSRPRPAGANASPQGGARRPLKNTSASEDGDDDEDAWESGDTEDETGESDYAEGSKPSRPKAAGIKKRRRPPGEPGASASSAASKEDHGIHVPLPKAVGGSEGPSSAAMHSAANAAGITTCDYVLHSTGEICGTEFHRPYDLARHRETIHGKEEAQLLRQGKLRKEDCAVLYKEVDPEKSLATVEWKCDGRNGCGSVFSRKDALLRHRRIRGHGK</sequence>
<feature type="region of interest" description="Disordered" evidence="2">
    <location>
        <begin position="771"/>
        <end position="935"/>
    </location>
</feature>
<keyword evidence="1" id="KW-0862">Zinc</keyword>
<evidence type="ECO:0000259" key="3">
    <source>
        <dbReference type="PROSITE" id="PS50157"/>
    </source>
</evidence>
<feature type="compositionally biased region" description="Gly residues" evidence="2">
    <location>
        <begin position="180"/>
        <end position="190"/>
    </location>
</feature>
<dbReference type="OrthoDB" id="8922241at2759"/>
<dbReference type="RefSeq" id="XP_025597211.1">
    <property type="nucleotide sequence ID" value="XM_025742825.1"/>
</dbReference>
<dbReference type="GO" id="GO:0008270">
    <property type="term" value="F:zinc ion binding"/>
    <property type="evidence" value="ECO:0007669"/>
    <property type="project" value="UniProtKB-KW"/>
</dbReference>
<feature type="domain" description="C2H2-type" evidence="3">
    <location>
        <begin position="1013"/>
        <end position="1042"/>
    </location>
</feature>
<feature type="compositionally biased region" description="Low complexity" evidence="2">
    <location>
        <begin position="475"/>
        <end position="503"/>
    </location>
</feature>
<gene>
    <name evidence="4" type="ORF">FA09DRAFT_330992</name>
</gene>
<feature type="compositionally biased region" description="Low complexity" evidence="2">
    <location>
        <begin position="143"/>
        <end position="153"/>
    </location>
</feature>
<proteinExistence type="predicted"/>
<feature type="region of interest" description="Disordered" evidence="2">
    <location>
        <begin position="51"/>
        <end position="231"/>
    </location>
</feature>
<feature type="compositionally biased region" description="Acidic residues" evidence="2">
    <location>
        <begin position="855"/>
        <end position="878"/>
    </location>
</feature>
<evidence type="ECO:0000313" key="5">
    <source>
        <dbReference type="Proteomes" id="UP000245946"/>
    </source>
</evidence>
<keyword evidence="5" id="KW-1185">Reference proteome</keyword>
<dbReference type="EMBL" id="KZ819297">
    <property type="protein sequence ID" value="PWN96932.1"/>
    <property type="molecule type" value="Genomic_DNA"/>
</dbReference>
<feature type="region of interest" description="Disordered" evidence="2">
    <location>
        <begin position="691"/>
        <end position="739"/>
    </location>
</feature>
<dbReference type="InterPro" id="IPR013087">
    <property type="entry name" value="Znf_C2H2_type"/>
</dbReference>
<evidence type="ECO:0000256" key="1">
    <source>
        <dbReference type="PROSITE-ProRule" id="PRU00042"/>
    </source>
</evidence>
<dbReference type="AlphaFoldDB" id="A0A316Z7L0"/>
<feature type="region of interest" description="Disordered" evidence="2">
    <location>
        <begin position="291"/>
        <end position="317"/>
    </location>
</feature>
<dbReference type="GeneID" id="37270369"/>